<proteinExistence type="predicted"/>
<dbReference type="InterPro" id="IPR046003">
    <property type="entry name" value="DUF5959"/>
</dbReference>
<reference evidence="1 2" key="1">
    <citation type="submission" date="2024-10" db="EMBL/GenBank/DDBJ databases">
        <authorList>
            <person name="Wannawong T."/>
            <person name="Kuncharoen N."/>
            <person name="Mhuantong W."/>
        </authorList>
    </citation>
    <scope>NUCLEOTIDE SEQUENCE [LARGE SCALE GENOMIC DNA]</scope>
    <source>
        <strain evidence="1 2">CALK1-4</strain>
    </source>
</reference>
<gene>
    <name evidence="1" type="ORF">ACH3YB_11515</name>
</gene>
<dbReference type="RefSeq" id="WP_236260225.1">
    <property type="nucleotide sequence ID" value="NZ_JAAIFS010000001.1"/>
</dbReference>
<dbReference type="Proteomes" id="UP001610810">
    <property type="component" value="Unassembled WGS sequence"/>
</dbReference>
<evidence type="ECO:0000313" key="1">
    <source>
        <dbReference type="EMBL" id="MFI0572258.1"/>
    </source>
</evidence>
<protein>
    <submittedName>
        <fullName evidence="1">DUF5959 family protein</fullName>
    </submittedName>
</protein>
<name>A0ABW7S030_STRTE</name>
<dbReference type="Pfam" id="PF19384">
    <property type="entry name" value="DUF5959"/>
    <property type="match status" value="1"/>
</dbReference>
<organism evidence="1 2">
    <name type="scientific">Streptomyces tendae</name>
    <dbReference type="NCBI Taxonomy" id="1932"/>
    <lineage>
        <taxon>Bacteria</taxon>
        <taxon>Bacillati</taxon>
        <taxon>Actinomycetota</taxon>
        <taxon>Actinomycetes</taxon>
        <taxon>Kitasatosporales</taxon>
        <taxon>Streptomycetaceae</taxon>
        <taxon>Streptomyces</taxon>
    </lineage>
</organism>
<evidence type="ECO:0000313" key="2">
    <source>
        <dbReference type="Proteomes" id="UP001610810"/>
    </source>
</evidence>
<dbReference type="EMBL" id="JBIQWK010000003">
    <property type="protein sequence ID" value="MFI0572258.1"/>
    <property type="molecule type" value="Genomic_DNA"/>
</dbReference>
<sequence length="33" mass="3671">MALCVARLQSWADALDRLDDGEDVAWMEMSSGQ</sequence>
<accession>A0ABW7S030</accession>
<comment type="caution">
    <text evidence="1">The sequence shown here is derived from an EMBL/GenBank/DDBJ whole genome shotgun (WGS) entry which is preliminary data.</text>
</comment>
<keyword evidence="2" id="KW-1185">Reference proteome</keyword>